<evidence type="ECO:0000313" key="2">
    <source>
        <dbReference type="EMBL" id="CAE0687261.1"/>
    </source>
</evidence>
<dbReference type="PANTHER" id="PTHR46763">
    <property type="entry name" value="DYNEIN REGULATORY COMPLEX PROTEIN 8"/>
    <property type="match status" value="1"/>
</dbReference>
<protein>
    <recommendedName>
        <fullName evidence="1">EF-hand domain-containing protein</fullName>
    </recommendedName>
</protein>
<dbReference type="PROSITE" id="PS50222">
    <property type="entry name" value="EF_HAND_2"/>
    <property type="match status" value="2"/>
</dbReference>
<dbReference type="PANTHER" id="PTHR46763:SF1">
    <property type="entry name" value="DYNEIN REGULATORY COMPLEX PROTEIN 8"/>
    <property type="match status" value="1"/>
</dbReference>
<dbReference type="GO" id="GO:0005509">
    <property type="term" value="F:calcium ion binding"/>
    <property type="evidence" value="ECO:0007669"/>
    <property type="project" value="InterPro"/>
</dbReference>
<dbReference type="Pfam" id="PF13499">
    <property type="entry name" value="EF-hand_7"/>
    <property type="match status" value="1"/>
</dbReference>
<dbReference type="Pfam" id="PF13405">
    <property type="entry name" value="EF-hand_6"/>
    <property type="match status" value="1"/>
</dbReference>
<sequence length="162" mass="18726">MGEPRDETWYLETKKRIREAFQLFDKDRKGCVVQEEVATIMRYLGAYPTERAVVKEILPDMMGEEASAFVKYETFEPKMLELLAGGEFEPDSDETLLQCFRAFDEEGRGYVEATKLREALITKGTPFREKEIEAFMEVAKDEETGRIYYEDYVALLSAESNA</sequence>
<evidence type="ECO:0000259" key="1">
    <source>
        <dbReference type="PROSITE" id="PS50222"/>
    </source>
</evidence>
<evidence type="ECO:0000313" key="4">
    <source>
        <dbReference type="Proteomes" id="UP000789595"/>
    </source>
</evidence>
<dbReference type="SMART" id="SM00054">
    <property type="entry name" value="EFh"/>
    <property type="match status" value="2"/>
</dbReference>
<evidence type="ECO:0000313" key="3">
    <source>
        <dbReference type="EMBL" id="CAH0380230.1"/>
    </source>
</evidence>
<dbReference type="EMBL" id="HBIW01003223">
    <property type="protein sequence ID" value="CAE0687261.1"/>
    <property type="molecule type" value="Transcribed_RNA"/>
</dbReference>
<dbReference type="InterPro" id="IPR011992">
    <property type="entry name" value="EF-hand-dom_pair"/>
</dbReference>
<accession>A0A6S8RCU5</accession>
<name>A0A6S8RCU5_9STRA</name>
<reference evidence="2" key="1">
    <citation type="submission" date="2021-01" db="EMBL/GenBank/DDBJ databases">
        <authorList>
            <person name="Corre E."/>
            <person name="Pelletier E."/>
            <person name="Niang G."/>
            <person name="Scheremetjew M."/>
            <person name="Finn R."/>
            <person name="Kale V."/>
            <person name="Holt S."/>
            <person name="Cochrane G."/>
            <person name="Meng A."/>
            <person name="Brown T."/>
            <person name="Cohen L."/>
        </authorList>
    </citation>
    <scope>NUCLEOTIDE SEQUENCE</scope>
    <source>
        <strain evidence="2">CCMP1756</strain>
    </source>
</reference>
<keyword evidence="4" id="KW-1185">Reference proteome</keyword>
<reference evidence="3" key="2">
    <citation type="submission" date="2021-11" db="EMBL/GenBank/DDBJ databases">
        <authorList>
            <consortium name="Genoscope - CEA"/>
            <person name="William W."/>
        </authorList>
    </citation>
    <scope>NUCLEOTIDE SEQUENCE</scope>
</reference>
<organism evidence="2">
    <name type="scientific">Pelagomonas calceolata</name>
    <dbReference type="NCBI Taxonomy" id="35677"/>
    <lineage>
        <taxon>Eukaryota</taxon>
        <taxon>Sar</taxon>
        <taxon>Stramenopiles</taxon>
        <taxon>Ochrophyta</taxon>
        <taxon>Pelagophyceae</taxon>
        <taxon>Pelagomonadales</taxon>
        <taxon>Pelagomonadaceae</taxon>
        <taxon>Pelagomonas</taxon>
    </lineage>
</organism>
<dbReference type="FunFam" id="1.10.238.10:FF:000001">
    <property type="entry name" value="Calmodulin 1"/>
    <property type="match status" value="1"/>
</dbReference>
<dbReference type="EMBL" id="CAKKNE010000006">
    <property type="protein sequence ID" value="CAH0380230.1"/>
    <property type="molecule type" value="Genomic_DNA"/>
</dbReference>
<dbReference type="AlphaFoldDB" id="A0A6S8RCU5"/>
<feature type="domain" description="EF-hand" evidence="1">
    <location>
        <begin position="12"/>
        <end position="47"/>
    </location>
</feature>
<dbReference type="Gene3D" id="1.10.238.10">
    <property type="entry name" value="EF-hand"/>
    <property type="match status" value="2"/>
</dbReference>
<dbReference type="InterPro" id="IPR002048">
    <property type="entry name" value="EF_hand_dom"/>
</dbReference>
<proteinExistence type="predicted"/>
<feature type="domain" description="EF-hand" evidence="1">
    <location>
        <begin position="91"/>
        <end position="126"/>
    </location>
</feature>
<gene>
    <name evidence="2" type="ORF">PCAL00307_LOCUS2695</name>
    <name evidence="3" type="ORF">PECAL_6P18730</name>
</gene>
<dbReference type="Proteomes" id="UP000789595">
    <property type="component" value="Unassembled WGS sequence"/>
</dbReference>
<dbReference type="SUPFAM" id="SSF47473">
    <property type="entry name" value="EF-hand"/>
    <property type="match status" value="1"/>
</dbReference>
<dbReference type="OrthoDB" id="10260307at2759"/>